<reference evidence="3" key="1">
    <citation type="submission" date="2012-02" db="EMBL/GenBank/DDBJ databases">
        <title>Complete sequence of chromosome of Methanomethylovorans hollandica DSM 15978.</title>
        <authorList>
            <person name="Lucas S."/>
            <person name="Copeland A."/>
            <person name="Lapidus A."/>
            <person name="Glavina del Rio T."/>
            <person name="Dalin E."/>
            <person name="Tice H."/>
            <person name="Bruce D."/>
            <person name="Goodwin L."/>
            <person name="Pitluck S."/>
            <person name="Peters L."/>
            <person name="Mikhailova N."/>
            <person name="Held B."/>
            <person name="Kyrpides N."/>
            <person name="Mavromatis K."/>
            <person name="Ivanova N."/>
            <person name="Brettin T."/>
            <person name="Detter J.C."/>
            <person name="Han C."/>
            <person name="Larimer F."/>
            <person name="Land M."/>
            <person name="Hauser L."/>
            <person name="Markowitz V."/>
            <person name="Cheng J.-F."/>
            <person name="Hugenholtz P."/>
            <person name="Woyke T."/>
            <person name="Wu D."/>
            <person name="Spring S."/>
            <person name="Schroeder M."/>
            <person name="Brambilla E."/>
            <person name="Klenk H.-P."/>
            <person name="Eisen J.A."/>
        </authorList>
    </citation>
    <scope>NUCLEOTIDE SEQUENCE [LARGE SCALE GENOMIC DNA]</scope>
    <source>
        <strain evidence="3">DSM 15978 / NBRC 107637 / DMS1</strain>
    </source>
</reference>
<dbReference type="KEGG" id="mhz:Metho_0781"/>
<proteinExistence type="predicted"/>
<organism evidence="2 3">
    <name type="scientific">Methanomethylovorans hollandica (strain DSM 15978 / NBRC 107637 / DMS1)</name>
    <dbReference type="NCBI Taxonomy" id="867904"/>
    <lineage>
        <taxon>Archaea</taxon>
        <taxon>Methanobacteriati</taxon>
        <taxon>Methanobacteriota</taxon>
        <taxon>Stenosarchaea group</taxon>
        <taxon>Methanomicrobia</taxon>
        <taxon>Methanosarcinales</taxon>
        <taxon>Methanosarcinaceae</taxon>
        <taxon>Methanomethylovorans</taxon>
    </lineage>
</organism>
<dbReference type="InterPro" id="IPR003695">
    <property type="entry name" value="Ppx_GppA_N"/>
</dbReference>
<dbReference type="InterPro" id="IPR043129">
    <property type="entry name" value="ATPase_NBD"/>
</dbReference>
<dbReference type="RefSeq" id="WP_015324197.1">
    <property type="nucleotide sequence ID" value="NC_019977.1"/>
</dbReference>
<feature type="domain" description="Ppx/GppA phosphatase N-terminal" evidence="1">
    <location>
        <begin position="33"/>
        <end position="290"/>
    </location>
</feature>
<evidence type="ECO:0000313" key="3">
    <source>
        <dbReference type="Proteomes" id="UP000010866"/>
    </source>
</evidence>
<dbReference type="EMBL" id="CP003362">
    <property type="protein sequence ID" value="AGB49030.1"/>
    <property type="molecule type" value="Genomic_DNA"/>
</dbReference>
<dbReference type="InterPro" id="IPR050273">
    <property type="entry name" value="GppA/Ppx_hydrolase"/>
</dbReference>
<accession>L0KWF3</accession>
<dbReference type="Gene3D" id="3.30.420.150">
    <property type="entry name" value="Exopolyphosphatase. Domain 2"/>
    <property type="match status" value="1"/>
</dbReference>
<dbReference type="SUPFAM" id="SSF53067">
    <property type="entry name" value="Actin-like ATPase domain"/>
    <property type="match status" value="2"/>
</dbReference>
<dbReference type="GeneID" id="14408074"/>
<dbReference type="GO" id="GO:0016462">
    <property type="term" value="F:pyrophosphatase activity"/>
    <property type="evidence" value="ECO:0007669"/>
    <property type="project" value="TreeGrafter"/>
</dbReference>
<evidence type="ECO:0000259" key="1">
    <source>
        <dbReference type="Pfam" id="PF02541"/>
    </source>
</evidence>
<evidence type="ECO:0000313" key="2">
    <source>
        <dbReference type="EMBL" id="AGB49030.1"/>
    </source>
</evidence>
<protein>
    <submittedName>
        <fullName evidence="2">Exopolyphosphatase</fullName>
    </submittedName>
</protein>
<dbReference type="Gene3D" id="3.30.420.40">
    <property type="match status" value="1"/>
</dbReference>
<dbReference type="HOGENOM" id="CLU_025908_1_3_2"/>
<keyword evidence="3" id="KW-1185">Reference proteome</keyword>
<dbReference type="PANTHER" id="PTHR30005">
    <property type="entry name" value="EXOPOLYPHOSPHATASE"/>
    <property type="match status" value="1"/>
</dbReference>
<dbReference type="OrthoDB" id="10802at2157"/>
<name>L0KWF3_METHD</name>
<dbReference type="Proteomes" id="UP000010866">
    <property type="component" value="Chromosome"/>
</dbReference>
<dbReference type="Pfam" id="PF02541">
    <property type="entry name" value="Ppx-GppA"/>
    <property type="match status" value="1"/>
</dbReference>
<dbReference type="PANTHER" id="PTHR30005:SF0">
    <property type="entry name" value="RETROGRADE REGULATION PROTEIN 2"/>
    <property type="match status" value="1"/>
</dbReference>
<sequence length="297" mass="34286">MKFAAIDVGSNAVRLLLARVEEESVQPVYEKVALLRMPIRLGEDAFPHKRISEEKAQQLIKTMTGFRHLMDAFEPTDYMACATSAMRESSNSREIVELIRKRSGIELSIISGKREAEIIYYNHVERLADDNNNACHMYVDVGGGSTEIIVFNEHRIMECRSFDIGSIRIQEGLVTRRDWEDMKLWVKHISSRYHPISTIGSGGNINFLFNMSKNKDGKPIEYNNLKKLYKFIYSFTIEQRISELRIRPDRADVIVHAAKIYLSVMKWSDTTEMFVPQMGLADGIIHMLYNKHKQTFV</sequence>
<dbReference type="STRING" id="867904.Metho_0781"/>
<gene>
    <name evidence="2" type="ordered locus">Metho_0781</name>
</gene>
<dbReference type="AlphaFoldDB" id="L0KWF3"/>
<dbReference type="CDD" id="cd24006">
    <property type="entry name" value="ASKHA_NBD_PPX_GppA"/>
    <property type="match status" value="1"/>
</dbReference>